<accession>A0A565C6E1</accession>
<sequence length="258" mass="28382">MVAAAIASDSPLPDSPDPPDPPSILDHSSFPDQSPISPPPFQSQIYLLICSVSRFELLSTRYVSSLSLSFSQGPRFRCAGAEMVNRFVRVFQGNCVSSNHISRVENANFVVEINPTLTDRVSIPKILFTNPLVFVKGSFTQLPCVFVGENCHIYSLVECYVLLNSPFGGNCFIAGKKILDFSLEVKQDSHSVTASLVEALAMVAAIASASTMEIPHLHVELLLVWNTNEMKEFEIVFKKNNFPRKGGECSINGRTHKT</sequence>
<gene>
    <name evidence="2" type="ORF">ANE_LOCUS19650</name>
</gene>
<name>A0A565C6E1_9BRAS</name>
<dbReference type="Proteomes" id="UP000489600">
    <property type="component" value="Unassembled WGS sequence"/>
</dbReference>
<dbReference type="AlphaFoldDB" id="A0A565C6E1"/>
<dbReference type="EMBL" id="CABITT030000006">
    <property type="protein sequence ID" value="VVB09206.1"/>
    <property type="molecule type" value="Genomic_DNA"/>
</dbReference>
<proteinExistence type="predicted"/>
<organism evidence="2 3">
    <name type="scientific">Arabis nemorensis</name>
    <dbReference type="NCBI Taxonomy" id="586526"/>
    <lineage>
        <taxon>Eukaryota</taxon>
        <taxon>Viridiplantae</taxon>
        <taxon>Streptophyta</taxon>
        <taxon>Embryophyta</taxon>
        <taxon>Tracheophyta</taxon>
        <taxon>Spermatophyta</taxon>
        <taxon>Magnoliopsida</taxon>
        <taxon>eudicotyledons</taxon>
        <taxon>Gunneridae</taxon>
        <taxon>Pentapetalae</taxon>
        <taxon>rosids</taxon>
        <taxon>malvids</taxon>
        <taxon>Brassicales</taxon>
        <taxon>Brassicaceae</taxon>
        <taxon>Arabideae</taxon>
        <taxon>Arabis</taxon>
    </lineage>
</organism>
<evidence type="ECO:0000256" key="1">
    <source>
        <dbReference type="SAM" id="MobiDB-lite"/>
    </source>
</evidence>
<keyword evidence="3" id="KW-1185">Reference proteome</keyword>
<feature type="region of interest" description="Disordered" evidence="1">
    <location>
        <begin position="1"/>
        <end position="31"/>
    </location>
</feature>
<protein>
    <submittedName>
        <fullName evidence="2">Uncharacterized protein</fullName>
    </submittedName>
</protein>
<feature type="compositionally biased region" description="Pro residues" evidence="1">
    <location>
        <begin position="13"/>
        <end position="22"/>
    </location>
</feature>
<feature type="compositionally biased region" description="Low complexity" evidence="1">
    <location>
        <begin position="1"/>
        <end position="12"/>
    </location>
</feature>
<evidence type="ECO:0000313" key="3">
    <source>
        <dbReference type="Proteomes" id="UP000489600"/>
    </source>
</evidence>
<comment type="caution">
    <text evidence="2">The sequence shown here is derived from an EMBL/GenBank/DDBJ whole genome shotgun (WGS) entry which is preliminary data.</text>
</comment>
<evidence type="ECO:0000313" key="2">
    <source>
        <dbReference type="EMBL" id="VVB09206.1"/>
    </source>
</evidence>
<reference evidence="2" key="1">
    <citation type="submission" date="2019-07" db="EMBL/GenBank/DDBJ databases">
        <authorList>
            <person name="Dittberner H."/>
        </authorList>
    </citation>
    <scope>NUCLEOTIDE SEQUENCE [LARGE SCALE GENOMIC DNA]</scope>
</reference>